<dbReference type="InterPro" id="IPR021516">
    <property type="entry name" value="DUF3179"/>
</dbReference>
<feature type="transmembrane region" description="Helical" evidence="1">
    <location>
        <begin position="67"/>
        <end position="86"/>
    </location>
</feature>
<comment type="caution">
    <text evidence="2">The sequence shown here is derived from an EMBL/GenBank/DDBJ whole genome shotgun (WGS) entry which is preliminary data.</text>
</comment>
<proteinExistence type="predicted"/>
<keyword evidence="1" id="KW-0472">Membrane</keyword>
<protein>
    <submittedName>
        <fullName evidence="2">DUF3179 domain-containing protein</fullName>
    </submittedName>
</protein>
<sequence>MVFIFYALAVLSLAVGSAAIYMTLIQAFPVQWSYYHYFIRKPITWSVFAAGIVASLLITWQVGEFPLWTLFPIILMALAVVLAHRMHQENVFKAVDFPAMTDDPLKLPLQDNMELAVIEYNDVTKAYPLDYVIHHHIINDRLDDKLVALTYCAMCHSIIPFDITDIGPLFVGSFKNANMIVADKKTRTFFQQASCESVIGKLHPYTLTMIPFQVLTWSEVKKLNLCPKVVRVTKQDFKAFELPVKGLWNKVIANGLTPGLASKNRDNTFSPRTRMVGITDKIANPQVVYLKDELLEQGVVNNEELGVVLVAVNGSILGFKSSVEGESVSIEPGANSTLCDTKSGTIWNVRGKFIKGEIESNLVPVAISDEYWFSWKLFHPGSQLVRLQEKKS</sequence>
<dbReference type="Proteomes" id="UP001139474">
    <property type="component" value="Unassembled WGS sequence"/>
</dbReference>
<evidence type="ECO:0000256" key="1">
    <source>
        <dbReference type="SAM" id="Phobius"/>
    </source>
</evidence>
<reference evidence="2" key="1">
    <citation type="submission" date="2022-06" db="EMBL/GenBank/DDBJ databases">
        <title>Idiomarina rhizosphaerae M1R2S28.</title>
        <authorList>
            <person name="Sun J.-Q."/>
            <person name="Li L.-F."/>
        </authorList>
    </citation>
    <scope>NUCLEOTIDE SEQUENCE</scope>
    <source>
        <strain evidence="2">M1R2S28</strain>
    </source>
</reference>
<name>A0A9X2FY26_9GAMM</name>
<keyword evidence="1" id="KW-0812">Transmembrane</keyword>
<evidence type="ECO:0000313" key="3">
    <source>
        <dbReference type="Proteomes" id="UP001139474"/>
    </source>
</evidence>
<dbReference type="EMBL" id="JAMZDE010000007">
    <property type="protein sequence ID" value="MCP1339594.1"/>
    <property type="molecule type" value="Genomic_DNA"/>
</dbReference>
<organism evidence="2 3">
    <name type="scientific">Idiomarina rhizosphaerae</name>
    <dbReference type="NCBI Taxonomy" id="2961572"/>
    <lineage>
        <taxon>Bacteria</taxon>
        <taxon>Pseudomonadati</taxon>
        <taxon>Pseudomonadota</taxon>
        <taxon>Gammaproteobacteria</taxon>
        <taxon>Alteromonadales</taxon>
        <taxon>Idiomarinaceae</taxon>
        <taxon>Idiomarina</taxon>
    </lineage>
</organism>
<dbReference type="Pfam" id="PF11376">
    <property type="entry name" value="DUF3179"/>
    <property type="match status" value="1"/>
</dbReference>
<dbReference type="RefSeq" id="WP_253619513.1">
    <property type="nucleotide sequence ID" value="NZ_JAMZDE010000007.1"/>
</dbReference>
<accession>A0A9X2FY26</accession>
<feature type="transmembrane region" description="Helical" evidence="1">
    <location>
        <begin position="43"/>
        <end position="60"/>
    </location>
</feature>
<keyword evidence="1" id="KW-1133">Transmembrane helix</keyword>
<gene>
    <name evidence="2" type="ORF">NJR55_08290</name>
</gene>
<keyword evidence="3" id="KW-1185">Reference proteome</keyword>
<dbReference type="AlphaFoldDB" id="A0A9X2FY26"/>
<evidence type="ECO:0000313" key="2">
    <source>
        <dbReference type="EMBL" id="MCP1339594.1"/>
    </source>
</evidence>